<dbReference type="EMBL" id="BNEE01000004">
    <property type="protein sequence ID" value="GHI83264.1"/>
    <property type="molecule type" value="Genomic_DNA"/>
</dbReference>
<keyword evidence="3" id="KW-1185">Reference proteome</keyword>
<evidence type="ECO:0000256" key="1">
    <source>
        <dbReference type="SAM" id="MobiDB-lite"/>
    </source>
</evidence>
<gene>
    <name evidence="2" type="ORF">Sxan_06280</name>
</gene>
<evidence type="ECO:0000313" key="2">
    <source>
        <dbReference type="EMBL" id="GHI83264.1"/>
    </source>
</evidence>
<protein>
    <submittedName>
        <fullName evidence="2">Uncharacterized protein</fullName>
    </submittedName>
</protein>
<feature type="compositionally biased region" description="Gly residues" evidence="1">
    <location>
        <begin position="84"/>
        <end position="94"/>
    </location>
</feature>
<feature type="compositionally biased region" description="Low complexity" evidence="1">
    <location>
        <begin position="1"/>
        <end position="11"/>
    </location>
</feature>
<feature type="region of interest" description="Disordered" evidence="1">
    <location>
        <begin position="78"/>
        <end position="100"/>
    </location>
</feature>
<reference evidence="2" key="1">
    <citation type="submission" date="2020-09" db="EMBL/GenBank/DDBJ databases">
        <title>Whole genome shotgun sequence of Streptomyces xanthophaeus NBRC 12829.</title>
        <authorList>
            <person name="Komaki H."/>
            <person name="Tamura T."/>
        </authorList>
    </citation>
    <scope>NUCLEOTIDE SEQUENCE</scope>
    <source>
        <strain evidence="2">NBRC 12829</strain>
    </source>
</reference>
<evidence type="ECO:0000313" key="3">
    <source>
        <dbReference type="Proteomes" id="UP000600026"/>
    </source>
</evidence>
<dbReference type="AlphaFoldDB" id="A0A919GTB9"/>
<organism evidence="2 3">
    <name type="scientific">Streptomyces xanthophaeus</name>
    <dbReference type="NCBI Taxonomy" id="67385"/>
    <lineage>
        <taxon>Bacteria</taxon>
        <taxon>Bacillati</taxon>
        <taxon>Actinomycetota</taxon>
        <taxon>Actinomycetes</taxon>
        <taxon>Kitasatosporales</taxon>
        <taxon>Streptomycetaceae</taxon>
        <taxon>Streptomyces</taxon>
    </lineage>
</organism>
<accession>A0A919GTB9</accession>
<proteinExistence type="predicted"/>
<comment type="caution">
    <text evidence="2">The sequence shown here is derived from an EMBL/GenBank/DDBJ whole genome shotgun (WGS) entry which is preliminary data.</text>
</comment>
<sequence length="114" mass="11766">MTTWVSCSRRPSSPRRKTLRPLLRSGTPTSATWRPVILRSGEHGYGKVAKALHWKVSLLLLGQFTVGYRLAATAGTGADADGAGSPGGGAGGAARTGSSCSATTACSRRTCCWG</sequence>
<dbReference type="Proteomes" id="UP000600026">
    <property type="component" value="Unassembled WGS sequence"/>
</dbReference>
<feature type="region of interest" description="Disordered" evidence="1">
    <location>
        <begin position="1"/>
        <end position="27"/>
    </location>
</feature>
<name>A0A919GTB9_9ACTN</name>